<evidence type="ECO:0000313" key="2">
    <source>
        <dbReference type="Proteomes" id="UP000002867"/>
    </source>
</evidence>
<dbReference type="GeneID" id="12979151"/>
<dbReference type="EMBL" id="HE611333">
    <property type="protein sequence ID" value="CCE60794.1"/>
    <property type="molecule type" value="Genomic_DNA"/>
</dbReference>
<sequence length="63" mass="7693">MKRELKDLKRLKYCSGCCPGHDDWPCDTYRNNRSKSARARDIKKEHQWVRRKKKYLLQLELKA</sequence>
<gene>
    <name evidence="1" type="ORF">tf_39</name>
</gene>
<dbReference type="Proteomes" id="UP000002867">
    <property type="component" value="Segment"/>
</dbReference>
<dbReference type="RefSeq" id="YP_006382499.1">
    <property type="nucleotide sequence ID" value="NC_017971.2"/>
</dbReference>
<organism evidence="1 2">
    <name type="scientific">Pseudomonas phage tf</name>
    <dbReference type="NCBI Taxonomy" id="1114179"/>
    <lineage>
        <taxon>Viruses</taxon>
        <taxon>Duplodnaviria</taxon>
        <taxon>Heunggongvirae</taxon>
        <taxon>Uroviricota</taxon>
        <taxon>Caudoviricetes</taxon>
        <taxon>Krylovvirus</taxon>
        <taxon>Krylovvirus tf</taxon>
    </lineage>
</organism>
<keyword evidence="2" id="KW-1185">Reference proteome</keyword>
<name>I2FLR0_9CAUD</name>
<accession>I2FLR0</accession>
<dbReference type="OrthoDB" id="27860at10239"/>
<protein>
    <submittedName>
        <fullName evidence="1">Uncharacterized protein</fullName>
    </submittedName>
</protein>
<evidence type="ECO:0000313" key="1">
    <source>
        <dbReference type="EMBL" id="CCE60794.1"/>
    </source>
</evidence>
<reference evidence="1 2" key="1">
    <citation type="journal article" date="2012" name="PLoS ONE">
        <title>Genomic Analysis of Pseudomonas putida Phage tf with Localized Single-Strand DNA Interruptions.</title>
        <authorList>
            <person name="Glukhov A.S."/>
            <person name="Krutilina A.I."/>
            <person name="Shlyapnikov M.G."/>
            <person name="Severinov K."/>
            <person name="Lavysh D."/>
            <person name="Kochetkov V.V."/>
            <person name="McGrath J.W."/>
            <person name="de Leeuwe C."/>
            <person name="Shaburova O.V."/>
            <person name="Krylov V.N."/>
            <person name="Akulenko N.V."/>
            <person name="Kulakov L.A."/>
        </authorList>
    </citation>
    <scope>NUCLEOTIDE SEQUENCE [LARGE SCALE GENOMIC DNA]</scope>
</reference>
<dbReference type="KEGG" id="vg:12979151"/>
<proteinExistence type="predicted"/>